<evidence type="ECO:0000259" key="5">
    <source>
        <dbReference type="Pfam" id="PF13296"/>
    </source>
</evidence>
<feature type="coiled-coil region" evidence="2">
    <location>
        <begin position="581"/>
        <end position="608"/>
    </location>
</feature>
<evidence type="ECO:0000313" key="6">
    <source>
        <dbReference type="EMBL" id="MDI2091879.1"/>
    </source>
</evidence>
<dbReference type="Gene3D" id="4.10.220.110">
    <property type="match status" value="1"/>
</dbReference>
<sequence>MGIFDVVDDATKALLTGKGFGVSGAGHNRYHLSITGCHSDIDIQDFHGVEKLSEPFSYQIRFTSIDPTITPQDVLNCPAKFFFQSPSDLEPQRRVYGVITGFSKLGSSKDQTFYQVTLEPRLALLRKTQYTSIFQNQSIPQIVEKVLRDRHGFEGQDFHFDLTHTYPAHEQDMQYKETDYDFIARKLAWDGIWYRFDMDSRLDLDVIVFSDDQSKYVFGNSLPVRSPAGSGMNDKGILSVWGLEVHHQVVQAGAKVKDYNYRTANATQNSETDSWQPDNTTYGVPYHYGDRYLERGTDIDPEIETGSFHARLHNERYKNNKIRITGFTNDPSLYPGKVLDLEGGSTDPALKDGFLIVSTTNSGSRNGKYEMSFEAIPYRDQIGFRPKLLTRPHIAGTIPARVSSTEKFDTYSHIDEMGRYKVQFDFDLDTWDKGKESLWVRLAKPYSGGTYGFHWPLLDGTEVAIAFEDGDPDRPYIAYALHDSANGDHVTIQNYKRNVLRTPSNNKLRMEDERGKEHIKLSTEYGGKTQLNLGHLVDSSRQQRGEGFELRTDKWGAIRANNGIFISADGRQKASSSQLDMIEATGQLSSALNQAKQLKDAADASKATGLDTSNLMSLIEGAISMLQQASVLISAPAGIAQTTPSTIQHNAGRNVITTAGKDASLNAKNNVTLAASNEISLFAHNKDLRAVAGYGKVELQAQQNQMNLDAKQDIQITSHDGKLTLYSPTEINLVCGKNSFIHMNPDQVIINAPDHIIERTAVVMKQNPGSMPLNIPPLPEPIGNYDEMFVIKDQEGNPKPYYKYKIVTGDGEIIRGVTNAKGETARVETSTNKTKIDIYKHHGNDQNSENNQ</sequence>
<organism evidence="6 7">
    <name type="scientific">Commensalibacter oyaizuii</name>
    <dbReference type="NCBI Taxonomy" id="3043873"/>
    <lineage>
        <taxon>Bacteria</taxon>
        <taxon>Pseudomonadati</taxon>
        <taxon>Pseudomonadota</taxon>
        <taxon>Alphaproteobacteria</taxon>
        <taxon>Acetobacterales</taxon>
        <taxon>Acetobacteraceae</taxon>
    </lineage>
</organism>
<comment type="caution">
    <text evidence="6">The sequence shown here is derived from an EMBL/GenBank/DDBJ whole genome shotgun (WGS) entry which is preliminary data.</text>
</comment>
<dbReference type="Pfam" id="PF13296">
    <property type="entry name" value="T6SS_Vgr"/>
    <property type="match status" value="1"/>
</dbReference>
<dbReference type="RefSeq" id="WP_281449046.1">
    <property type="nucleotide sequence ID" value="NZ_JASBAO010000002.1"/>
</dbReference>
<name>A0ABT6Q417_9PROT</name>
<dbReference type="Pfam" id="PF04717">
    <property type="entry name" value="Phage_base_V"/>
    <property type="match status" value="1"/>
</dbReference>
<gene>
    <name evidence="6" type="primary">vgrG</name>
    <name evidence="6" type="ORF">QJV27_10950</name>
</gene>
<dbReference type="NCBIfam" id="TIGR03361">
    <property type="entry name" value="VI_Rhs_Vgr"/>
    <property type="match status" value="1"/>
</dbReference>
<evidence type="ECO:0000256" key="1">
    <source>
        <dbReference type="ARBA" id="ARBA00005558"/>
    </source>
</evidence>
<dbReference type="InterPro" id="IPR018769">
    <property type="entry name" value="VgrG2_DUF2345"/>
</dbReference>
<dbReference type="Gene3D" id="2.40.50.230">
    <property type="entry name" value="Gp5 N-terminal domain"/>
    <property type="match status" value="1"/>
</dbReference>
<dbReference type="InterPro" id="IPR017847">
    <property type="entry name" value="T6SS_RhsGE_Vgr_subset"/>
</dbReference>
<feature type="domain" description="DUF2345" evidence="4">
    <location>
        <begin position="622"/>
        <end position="762"/>
    </location>
</feature>
<dbReference type="Proteomes" id="UP001431634">
    <property type="component" value="Unassembled WGS sequence"/>
</dbReference>
<dbReference type="NCBIfam" id="TIGR01646">
    <property type="entry name" value="vgr_GE"/>
    <property type="match status" value="1"/>
</dbReference>
<dbReference type="SUPFAM" id="SSF69255">
    <property type="entry name" value="gp5 N-terminal domain-like"/>
    <property type="match status" value="1"/>
</dbReference>
<evidence type="ECO:0000256" key="2">
    <source>
        <dbReference type="SAM" id="Coils"/>
    </source>
</evidence>
<dbReference type="SUPFAM" id="SSF69349">
    <property type="entry name" value="Phage fibre proteins"/>
    <property type="match status" value="1"/>
</dbReference>
<dbReference type="InterPro" id="IPR028244">
    <property type="entry name" value="T6SS_Rhs_Vgr_dom"/>
</dbReference>
<dbReference type="Pfam" id="PF10106">
    <property type="entry name" value="DUF2345"/>
    <property type="match status" value="1"/>
</dbReference>
<feature type="domain" description="Putative type VI secretion system Rhs element associated Vgr" evidence="5">
    <location>
        <begin position="501"/>
        <end position="602"/>
    </location>
</feature>
<dbReference type="InterPro" id="IPR006531">
    <property type="entry name" value="Gp5/Vgr_OB"/>
</dbReference>
<feature type="domain" description="Gp5/Type VI secretion system Vgr protein OB-fold" evidence="3">
    <location>
        <begin position="415"/>
        <end position="481"/>
    </location>
</feature>
<evidence type="ECO:0000313" key="7">
    <source>
        <dbReference type="Proteomes" id="UP001431634"/>
    </source>
</evidence>
<dbReference type="InterPro" id="IPR037026">
    <property type="entry name" value="Vgr_OB-fold_dom_sf"/>
</dbReference>
<keyword evidence="2" id="KW-0175">Coiled coil</keyword>
<protein>
    <submittedName>
        <fullName evidence="6">Type VI secretion system tip protein VgrG</fullName>
    </submittedName>
</protein>
<reference evidence="6" key="1">
    <citation type="submission" date="2023-05" db="EMBL/GenBank/DDBJ databases">
        <title>Whole genome sequence of Commensalibacter sp.</title>
        <authorList>
            <person name="Charoenyingcharoen P."/>
            <person name="Yukphan P."/>
        </authorList>
    </citation>
    <scope>NUCLEOTIDE SEQUENCE</scope>
    <source>
        <strain evidence="6">TBRC 16381</strain>
    </source>
</reference>
<proteinExistence type="inferred from homology"/>
<dbReference type="EMBL" id="JASBAO010000002">
    <property type="protein sequence ID" value="MDI2091879.1"/>
    <property type="molecule type" value="Genomic_DNA"/>
</dbReference>
<dbReference type="Gene3D" id="2.30.110.50">
    <property type="match status" value="1"/>
</dbReference>
<evidence type="ECO:0000259" key="3">
    <source>
        <dbReference type="Pfam" id="PF04717"/>
    </source>
</evidence>
<dbReference type="SUPFAM" id="SSF69279">
    <property type="entry name" value="Phage tail proteins"/>
    <property type="match status" value="2"/>
</dbReference>
<keyword evidence="7" id="KW-1185">Reference proteome</keyword>
<evidence type="ECO:0000259" key="4">
    <source>
        <dbReference type="Pfam" id="PF10106"/>
    </source>
</evidence>
<dbReference type="Gene3D" id="3.55.50.10">
    <property type="entry name" value="Baseplate protein-like domains"/>
    <property type="match status" value="1"/>
</dbReference>
<comment type="similarity">
    <text evidence="1">Belongs to the VgrG protein family.</text>
</comment>
<dbReference type="InterPro" id="IPR006533">
    <property type="entry name" value="T6SS_Vgr_RhsGE"/>
</dbReference>
<dbReference type="Pfam" id="PF05954">
    <property type="entry name" value="Phage_GPD"/>
    <property type="match status" value="1"/>
</dbReference>
<accession>A0ABT6Q417</accession>